<accession>A0A9J5WPE1</accession>
<dbReference type="InterPro" id="IPR046796">
    <property type="entry name" value="Transposase_32_dom"/>
</dbReference>
<dbReference type="Pfam" id="PF20167">
    <property type="entry name" value="Transposase_32"/>
    <property type="match status" value="1"/>
</dbReference>
<comment type="caution">
    <text evidence="2">The sequence shown here is derived from an EMBL/GenBank/DDBJ whole genome shotgun (WGS) entry which is preliminary data.</text>
</comment>
<sequence length="143" mass="16448">MGDEYVHELTETKYKTVPIRGKDVKFNAMILNEFLGTPNCDSVDFNTLKDKPPYRDIRPTLCGIESTARWKHSKDTGRHNTLHFANYNQVARVWLKIVCSVLLPAKHLTKMFEEIEGPDCNFVYTSVLGLMLMDDSISMVNYN</sequence>
<dbReference type="Proteomes" id="UP000824120">
    <property type="component" value="Chromosome 11"/>
</dbReference>
<evidence type="ECO:0000313" key="2">
    <source>
        <dbReference type="EMBL" id="KAG5577205.1"/>
    </source>
</evidence>
<keyword evidence="3" id="KW-1185">Reference proteome</keyword>
<dbReference type="AlphaFoldDB" id="A0A9J5WPE1"/>
<name>A0A9J5WPE1_SOLCO</name>
<gene>
    <name evidence="2" type="ORF">H5410_057339</name>
</gene>
<evidence type="ECO:0000313" key="3">
    <source>
        <dbReference type="Proteomes" id="UP000824120"/>
    </source>
</evidence>
<dbReference type="EMBL" id="JACXVP010000011">
    <property type="protein sequence ID" value="KAG5577205.1"/>
    <property type="molecule type" value="Genomic_DNA"/>
</dbReference>
<evidence type="ECO:0000259" key="1">
    <source>
        <dbReference type="Pfam" id="PF20167"/>
    </source>
</evidence>
<proteinExistence type="predicted"/>
<dbReference type="OrthoDB" id="1436833at2759"/>
<reference evidence="2 3" key="1">
    <citation type="submission" date="2020-09" db="EMBL/GenBank/DDBJ databases">
        <title>De no assembly of potato wild relative species, Solanum commersonii.</title>
        <authorList>
            <person name="Cho K."/>
        </authorList>
    </citation>
    <scope>NUCLEOTIDE SEQUENCE [LARGE SCALE GENOMIC DNA]</scope>
    <source>
        <strain evidence="2">LZ3.2</strain>
        <tissue evidence="2">Leaf</tissue>
    </source>
</reference>
<organism evidence="2 3">
    <name type="scientific">Solanum commersonii</name>
    <name type="common">Commerson's wild potato</name>
    <name type="synonym">Commerson's nightshade</name>
    <dbReference type="NCBI Taxonomy" id="4109"/>
    <lineage>
        <taxon>Eukaryota</taxon>
        <taxon>Viridiplantae</taxon>
        <taxon>Streptophyta</taxon>
        <taxon>Embryophyta</taxon>
        <taxon>Tracheophyta</taxon>
        <taxon>Spermatophyta</taxon>
        <taxon>Magnoliopsida</taxon>
        <taxon>eudicotyledons</taxon>
        <taxon>Gunneridae</taxon>
        <taxon>Pentapetalae</taxon>
        <taxon>asterids</taxon>
        <taxon>lamiids</taxon>
        <taxon>Solanales</taxon>
        <taxon>Solanaceae</taxon>
        <taxon>Solanoideae</taxon>
        <taxon>Solaneae</taxon>
        <taxon>Solanum</taxon>
    </lineage>
</organism>
<protein>
    <recommendedName>
        <fullName evidence="1">Putative plant transposon protein domain-containing protein</fullName>
    </recommendedName>
</protein>
<feature type="domain" description="Putative plant transposon protein" evidence="1">
    <location>
        <begin position="8"/>
        <end position="109"/>
    </location>
</feature>